<dbReference type="EMBL" id="JACICE010000002">
    <property type="protein sequence ID" value="MBB3775859.1"/>
    <property type="molecule type" value="Genomic_DNA"/>
</dbReference>
<dbReference type="Pfam" id="PF08281">
    <property type="entry name" value="Sigma70_r4_2"/>
    <property type="match status" value="1"/>
</dbReference>
<dbReference type="Gene3D" id="1.10.1740.10">
    <property type="match status" value="1"/>
</dbReference>
<dbReference type="InterPro" id="IPR013324">
    <property type="entry name" value="RNA_pol_sigma_r3/r4-like"/>
</dbReference>
<organism evidence="3 4">
    <name type="scientific">Erythrobacter ramosus</name>
    <dbReference type="NCBI Taxonomy" id="35811"/>
    <lineage>
        <taxon>Bacteria</taxon>
        <taxon>Pseudomonadati</taxon>
        <taxon>Pseudomonadota</taxon>
        <taxon>Alphaproteobacteria</taxon>
        <taxon>Sphingomonadales</taxon>
        <taxon>Erythrobacteraceae</taxon>
        <taxon>Erythrobacter/Porphyrobacter group</taxon>
        <taxon>Erythrobacter</taxon>
    </lineage>
</organism>
<evidence type="ECO:0000259" key="1">
    <source>
        <dbReference type="Pfam" id="PF08281"/>
    </source>
</evidence>
<feature type="domain" description="RNA polymerase sigma factor 70 region 4 type 2" evidence="1">
    <location>
        <begin position="106"/>
        <end position="156"/>
    </location>
</feature>
<dbReference type="Pfam" id="PF20239">
    <property type="entry name" value="DUF6596"/>
    <property type="match status" value="1"/>
</dbReference>
<dbReference type="PANTHER" id="PTHR47756">
    <property type="entry name" value="BLL6612 PROTEIN-RELATED"/>
    <property type="match status" value="1"/>
</dbReference>
<feature type="domain" description="DUF6596" evidence="2">
    <location>
        <begin position="175"/>
        <end position="278"/>
    </location>
</feature>
<dbReference type="PANTHER" id="PTHR47756:SF1">
    <property type="entry name" value="BLL0085 PROTEIN"/>
    <property type="match status" value="1"/>
</dbReference>
<accession>A0ABR6HYX1</accession>
<evidence type="ECO:0000259" key="2">
    <source>
        <dbReference type="Pfam" id="PF20239"/>
    </source>
</evidence>
<dbReference type="InterPro" id="IPR013325">
    <property type="entry name" value="RNA_pol_sigma_r2"/>
</dbReference>
<gene>
    <name evidence="3" type="ORF">FHS52_001828</name>
</gene>
<comment type="caution">
    <text evidence="3">The sequence shown here is derived from an EMBL/GenBank/DDBJ whole genome shotgun (WGS) entry which is preliminary data.</text>
</comment>
<reference evidence="3 4" key="1">
    <citation type="submission" date="2020-08" db="EMBL/GenBank/DDBJ databases">
        <title>Genomic Encyclopedia of Type Strains, Phase IV (KMG-IV): sequencing the most valuable type-strain genomes for metagenomic binning, comparative biology and taxonomic classification.</title>
        <authorList>
            <person name="Goeker M."/>
        </authorList>
    </citation>
    <scope>NUCLEOTIDE SEQUENCE [LARGE SCALE GENOMIC DNA]</scope>
    <source>
        <strain evidence="3 4">DSM 8510</strain>
    </source>
</reference>
<evidence type="ECO:0000313" key="3">
    <source>
        <dbReference type="EMBL" id="MBB3775859.1"/>
    </source>
</evidence>
<dbReference type="InterPro" id="IPR046531">
    <property type="entry name" value="DUF6596"/>
</dbReference>
<evidence type="ECO:0000313" key="4">
    <source>
        <dbReference type="Proteomes" id="UP000548685"/>
    </source>
</evidence>
<dbReference type="RefSeq" id="WP_337190259.1">
    <property type="nucleotide sequence ID" value="NZ_BAAADZ010000010.1"/>
</dbReference>
<sequence length="406" mass="43282">MTLQADLAHAIMAARPRVVAALAAQLRDLDAAEEAFANAAASCLALAEPPRDVAAWLFVAAKRRALDAIRKARSEARTADALGEVSDMADILELPEPIPDERLRLLFICCHPALGPEVRAPLALKVICGLPTPAIARLFVVSEQAMFQRITRAKAKVREAGIAFELPPRKAWPERLGAVLLALELAFTAAYADAGGELSAALEEDLGAEVERLALLVAELLPQEPEALGLAALVLLARSRAGARLDGEGAMVPLSQQDVALWDYPRIAAARGLMDRAARLARSGPYQVMAAIQLTHARRAFDGAVDWGAVLRFYDVLLALRPSPMVALSRALALAQVEGAEAGLAALEALPAERLALARPYHVARADLLARAGRMDEAAAALDTALALAPPKAERLLLERRRAVLT</sequence>
<dbReference type="Proteomes" id="UP000548685">
    <property type="component" value="Unassembled WGS sequence"/>
</dbReference>
<dbReference type="SUPFAM" id="SSF88659">
    <property type="entry name" value="Sigma3 and sigma4 domains of RNA polymerase sigma factors"/>
    <property type="match status" value="1"/>
</dbReference>
<name>A0ABR6HYX1_9SPHN</name>
<dbReference type="SUPFAM" id="SSF88946">
    <property type="entry name" value="Sigma2 domain of RNA polymerase sigma factors"/>
    <property type="match status" value="1"/>
</dbReference>
<proteinExistence type="predicted"/>
<dbReference type="InterPro" id="IPR013249">
    <property type="entry name" value="RNA_pol_sigma70_r4_t2"/>
</dbReference>
<keyword evidence="4" id="KW-1185">Reference proteome</keyword>
<protein>
    <submittedName>
        <fullName evidence="3">RNA polymerase sigma-70 factor (ECF subfamily)</fullName>
    </submittedName>
</protein>